<protein>
    <submittedName>
        <fullName evidence="2">Uncharacterized protein</fullName>
    </submittedName>
</protein>
<sequence length="80" mass="8148">MAIAADRISETEIKIGDTIYTFDAKASADSFQRCLGNGSVETCAKNHAPVSTRAAHADISGAPTGEPGSIISPSLGGPPF</sequence>
<keyword evidence="3" id="KW-1185">Reference proteome</keyword>
<evidence type="ECO:0000313" key="2">
    <source>
        <dbReference type="EMBL" id="SAK64772.1"/>
    </source>
</evidence>
<evidence type="ECO:0000313" key="3">
    <source>
        <dbReference type="Proteomes" id="UP000054851"/>
    </source>
</evidence>
<dbReference type="EMBL" id="FCOA02000009">
    <property type="protein sequence ID" value="SAK64772.1"/>
    <property type="molecule type" value="Genomic_DNA"/>
</dbReference>
<feature type="region of interest" description="Disordered" evidence="1">
    <location>
        <begin position="54"/>
        <end position="80"/>
    </location>
</feature>
<accession>A0A158B3S4</accession>
<organism evidence="2 3">
    <name type="scientific">Caballeronia hypogeia</name>
    <dbReference type="NCBI Taxonomy" id="1777140"/>
    <lineage>
        <taxon>Bacteria</taxon>
        <taxon>Pseudomonadati</taxon>
        <taxon>Pseudomonadota</taxon>
        <taxon>Betaproteobacteria</taxon>
        <taxon>Burkholderiales</taxon>
        <taxon>Burkholderiaceae</taxon>
        <taxon>Caballeronia</taxon>
    </lineage>
</organism>
<dbReference type="AlphaFoldDB" id="A0A158B3S4"/>
<evidence type="ECO:0000256" key="1">
    <source>
        <dbReference type="SAM" id="MobiDB-lite"/>
    </source>
</evidence>
<name>A0A158B3S4_9BURK</name>
<reference evidence="2" key="1">
    <citation type="submission" date="2016-01" db="EMBL/GenBank/DDBJ databases">
        <authorList>
            <person name="Peeters C."/>
        </authorList>
    </citation>
    <scope>NUCLEOTIDE SEQUENCE</scope>
    <source>
        <strain evidence="2">LMG 29322</strain>
    </source>
</reference>
<dbReference type="OrthoDB" id="9010490at2"/>
<dbReference type="Proteomes" id="UP000054851">
    <property type="component" value="Unassembled WGS sequence"/>
</dbReference>
<proteinExistence type="predicted"/>
<gene>
    <name evidence="2" type="ORF">AWB79_03152</name>
</gene>
<comment type="caution">
    <text evidence="2">The sequence shown here is derived from an EMBL/GenBank/DDBJ whole genome shotgun (WGS) entry which is preliminary data.</text>
</comment>